<dbReference type="EMBL" id="CP059488">
    <property type="protein sequence ID" value="QQD72511.1"/>
    <property type="molecule type" value="Genomic_DNA"/>
</dbReference>
<reference evidence="2 4" key="2">
    <citation type="submission" date="2020-07" db="EMBL/GenBank/DDBJ databases">
        <title>Complete genome sequence analysis of Acidithiobacillus ferrivorans XJFY6S-08 reveals extreme environmental adaptation to alpine acid mine drainage.</title>
        <authorList>
            <person name="Yan L."/>
            <person name="Ni Y."/>
        </authorList>
    </citation>
    <scope>NUCLEOTIDE SEQUENCE [LARGE SCALE GENOMIC DNA]</scope>
    <source>
        <strain evidence="2 4">XJFY6S-08</strain>
    </source>
</reference>
<protein>
    <submittedName>
        <fullName evidence="1">Uncharacterized protein</fullName>
    </submittedName>
</protein>
<gene>
    <name evidence="1" type="ORF">BBC27_02480</name>
    <name evidence="2" type="ORF">H2515_14205</name>
</gene>
<dbReference type="Proteomes" id="UP000093129">
    <property type="component" value="Unassembled WGS sequence"/>
</dbReference>
<dbReference type="Proteomes" id="UP000595420">
    <property type="component" value="Chromosome"/>
</dbReference>
<reference evidence="1 3" key="1">
    <citation type="submission" date="2016-07" db="EMBL/GenBank/DDBJ databases">
        <title>Draft genome of a psychrotolerant acidophile Acidithiobacillus ferrivorans strain YL15.</title>
        <authorList>
            <person name="Peng T."/>
            <person name="Ma L."/>
            <person name="Nan M."/>
            <person name="An N."/>
            <person name="Wang M."/>
            <person name="Qiu G."/>
            <person name="Zeng W."/>
        </authorList>
    </citation>
    <scope>NUCLEOTIDE SEQUENCE [LARGE SCALE GENOMIC DNA]</scope>
    <source>
        <strain evidence="1 3">YL15</strain>
    </source>
</reference>
<evidence type="ECO:0000313" key="1">
    <source>
        <dbReference type="EMBL" id="OCB01726.1"/>
    </source>
</evidence>
<organism evidence="1 3">
    <name type="scientific">Acidithiobacillus ferrivorans</name>
    <dbReference type="NCBI Taxonomy" id="160808"/>
    <lineage>
        <taxon>Bacteria</taxon>
        <taxon>Pseudomonadati</taxon>
        <taxon>Pseudomonadota</taxon>
        <taxon>Acidithiobacillia</taxon>
        <taxon>Acidithiobacillales</taxon>
        <taxon>Acidithiobacillaceae</taxon>
        <taxon>Acidithiobacillus</taxon>
    </lineage>
</organism>
<dbReference type="RefSeq" id="WP_065414119.1">
    <property type="nucleotide sequence ID" value="NZ_CP059488.1"/>
</dbReference>
<proteinExistence type="predicted"/>
<dbReference type="EMBL" id="MASQ01000128">
    <property type="protein sequence ID" value="OCB01726.1"/>
    <property type="molecule type" value="Genomic_DNA"/>
</dbReference>
<accession>A0A1B9BVJ6</accession>
<evidence type="ECO:0000313" key="3">
    <source>
        <dbReference type="Proteomes" id="UP000093129"/>
    </source>
</evidence>
<name>A0A1B9BVJ6_9PROT</name>
<sequence length="91" mass="9429">MPIFNLENGVPGAGRTLVFGATAVTGAAVVLAVGAAATAPDAGVVDADGYSWVAQPSNPEARQVIDNSLAILMVDFIEVVAPMWNSWWCLI</sequence>
<dbReference type="AlphaFoldDB" id="A0A1B9BVJ6"/>
<evidence type="ECO:0000313" key="2">
    <source>
        <dbReference type="EMBL" id="QQD72511.1"/>
    </source>
</evidence>
<evidence type="ECO:0000313" key="4">
    <source>
        <dbReference type="Proteomes" id="UP000595420"/>
    </source>
</evidence>